<comment type="caution">
    <text evidence="2">The sequence shown here is derived from an EMBL/GenBank/DDBJ whole genome shotgun (WGS) entry which is preliminary data.</text>
</comment>
<feature type="compositionally biased region" description="Basic residues" evidence="1">
    <location>
        <begin position="243"/>
        <end position="257"/>
    </location>
</feature>
<keyword evidence="3" id="KW-1185">Reference proteome</keyword>
<evidence type="ECO:0000313" key="2">
    <source>
        <dbReference type="EMBL" id="KAK3495297.1"/>
    </source>
</evidence>
<dbReference type="Proteomes" id="UP001285908">
    <property type="component" value="Unassembled WGS sequence"/>
</dbReference>
<sequence>MSTVQPGTVLNSHPITTNSPNHSNYYPSPGDSSYLNGGGNHFYNTFNGYATGISNPNTSNHLSNINYASDSNNPGISNGTSNYPAEYLTNGIISGAHYGHSQNRQVHTNYHQGPTWDGPNVGLINAPLPITPRPAALPAALPAPVISQPPTVTAGARRVRLCQGSRKKGVPCIHNPPKRAWKQTGKARQCTNCLANPPAKAVRDGMDARLDAGRVPCSKCFRKDARDGGGLCNTCLNMGKSNKALRKKGQGKRSKKATRNDDSGSNPRGGPSGGPPKGGGNGGQGPPPSAGAVGAVLSESVQWAY</sequence>
<reference evidence="2 3" key="1">
    <citation type="journal article" date="2023" name="Mol. Phylogenet. Evol.">
        <title>Genome-scale phylogeny and comparative genomics of the fungal order Sordariales.</title>
        <authorList>
            <person name="Hensen N."/>
            <person name="Bonometti L."/>
            <person name="Westerberg I."/>
            <person name="Brannstrom I.O."/>
            <person name="Guillou S."/>
            <person name="Cros-Aarteil S."/>
            <person name="Calhoun S."/>
            <person name="Haridas S."/>
            <person name="Kuo A."/>
            <person name="Mondo S."/>
            <person name="Pangilinan J."/>
            <person name="Riley R."/>
            <person name="LaButti K."/>
            <person name="Andreopoulos B."/>
            <person name="Lipzen A."/>
            <person name="Chen C."/>
            <person name="Yan M."/>
            <person name="Daum C."/>
            <person name="Ng V."/>
            <person name="Clum A."/>
            <person name="Steindorff A."/>
            <person name="Ohm R.A."/>
            <person name="Martin F."/>
            <person name="Silar P."/>
            <person name="Natvig D.O."/>
            <person name="Lalanne C."/>
            <person name="Gautier V."/>
            <person name="Ament-Velasquez S.L."/>
            <person name="Kruys A."/>
            <person name="Hutchinson M.I."/>
            <person name="Powell A.J."/>
            <person name="Barry K."/>
            <person name="Miller A.N."/>
            <person name="Grigoriev I.V."/>
            <person name="Debuchy R."/>
            <person name="Gladieux P."/>
            <person name="Hiltunen Thoren M."/>
            <person name="Johannesson H."/>
        </authorList>
    </citation>
    <scope>NUCLEOTIDE SEQUENCE [LARGE SCALE GENOMIC DNA]</scope>
    <source>
        <strain evidence="2 3">FGSC 10403</strain>
    </source>
</reference>
<feature type="region of interest" description="Disordered" evidence="1">
    <location>
        <begin position="243"/>
        <end position="305"/>
    </location>
</feature>
<protein>
    <submittedName>
        <fullName evidence="2">Uncharacterized protein</fullName>
    </submittedName>
</protein>
<gene>
    <name evidence="2" type="ORF">B0T23DRAFT_315294</name>
</gene>
<dbReference type="EMBL" id="JAULSX010000003">
    <property type="protein sequence ID" value="KAK3495297.1"/>
    <property type="molecule type" value="Genomic_DNA"/>
</dbReference>
<dbReference type="GeneID" id="87872472"/>
<name>A0AAJ0MSZ0_9PEZI</name>
<proteinExistence type="predicted"/>
<evidence type="ECO:0000313" key="3">
    <source>
        <dbReference type="Proteomes" id="UP001285908"/>
    </source>
</evidence>
<feature type="region of interest" description="Disordered" evidence="1">
    <location>
        <begin position="1"/>
        <end position="30"/>
    </location>
</feature>
<dbReference type="AlphaFoldDB" id="A0AAJ0MSZ0"/>
<accession>A0AAJ0MSZ0</accession>
<dbReference type="RefSeq" id="XP_062694726.1">
    <property type="nucleotide sequence ID" value="XM_062834850.1"/>
</dbReference>
<organism evidence="2 3">
    <name type="scientific">Neurospora hispaniola</name>
    <dbReference type="NCBI Taxonomy" id="588809"/>
    <lineage>
        <taxon>Eukaryota</taxon>
        <taxon>Fungi</taxon>
        <taxon>Dikarya</taxon>
        <taxon>Ascomycota</taxon>
        <taxon>Pezizomycotina</taxon>
        <taxon>Sordariomycetes</taxon>
        <taxon>Sordariomycetidae</taxon>
        <taxon>Sordariales</taxon>
        <taxon>Sordariaceae</taxon>
        <taxon>Neurospora</taxon>
    </lineage>
</organism>
<evidence type="ECO:0000256" key="1">
    <source>
        <dbReference type="SAM" id="MobiDB-lite"/>
    </source>
</evidence>
<feature type="compositionally biased region" description="Gly residues" evidence="1">
    <location>
        <begin position="270"/>
        <end position="284"/>
    </location>
</feature>